<evidence type="ECO:0000256" key="1">
    <source>
        <dbReference type="SAM" id="SignalP"/>
    </source>
</evidence>
<name>A0ABS6SEV7_9SPHN</name>
<organism evidence="2 3">
    <name type="scientific">Pacificimonas pallii</name>
    <dbReference type="NCBI Taxonomy" id="2827236"/>
    <lineage>
        <taxon>Bacteria</taxon>
        <taxon>Pseudomonadati</taxon>
        <taxon>Pseudomonadota</taxon>
        <taxon>Alphaproteobacteria</taxon>
        <taxon>Sphingomonadales</taxon>
        <taxon>Sphingosinicellaceae</taxon>
        <taxon>Pacificimonas</taxon>
    </lineage>
</organism>
<dbReference type="EMBL" id="JAGSPA010000003">
    <property type="protein sequence ID" value="MBV7256940.1"/>
    <property type="molecule type" value="Genomic_DNA"/>
</dbReference>
<keyword evidence="3" id="KW-1185">Reference proteome</keyword>
<accession>A0ABS6SEV7</accession>
<dbReference type="Proteomes" id="UP000722336">
    <property type="component" value="Unassembled WGS sequence"/>
</dbReference>
<evidence type="ECO:0008006" key="4">
    <source>
        <dbReference type="Google" id="ProtNLM"/>
    </source>
</evidence>
<evidence type="ECO:0000313" key="3">
    <source>
        <dbReference type="Proteomes" id="UP000722336"/>
    </source>
</evidence>
<dbReference type="PROSITE" id="PS51257">
    <property type="entry name" value="PROKAR_LIPOPROTEIN"/>
    <property type="match status" value="1"/>
</dbReference>
<protein>
    <recommendedName>
        <fullName evidence="4">Alkaline proteinase inhibitor/ Outer membrane lipoprotein Omp19 domain-containing protein</fullName>
    </recommendedName>
</protein>
<sequence length="154" mass="16417">MTRTSLVGVSLAVQLLAACSPADRAETEPARTAAAVSQDPTVGNAQVPDGAKSRILSKREFQLRGSAACEIVFTYAGRSAETLFWEEPCAGIRVKLLAPDGLIALNRWKSLDPFEKQFVVDLPNSEVLYVEGAFSASIFPIGTAGTVYEVPVAD</sequence>
<reference evidence="2 3" key="1">
    <citation type="submission" date="2021-04" db="EMBL/GenBank/DDBJ databases">
        <authorList>
            <person name="Pira H."/>
            <person name="Risdian C."/>
            <person name="Wink J."/>
        </authorList>
    </citation>
    <scope>NUCLEOTIDE SEQUENCE [LARGE SCALE GENOMIC DNA]</scope>
    <source>
        <strain evidence="2 3">WHA3</strain>
    </source>
</reference>
<evidence type="ECO:0000313" key="2">
    <source>
        <dbReference type="EMBL" id="MBV7256940.1"/>
    </source>
</evidence>
<keyword evidence="1" id="KW-0732">Signal</keyword>
<proteinExistence type="predicted"/>
<comment type="caution">
    <text evidence="2">The sequence shown here is derived from an EMBL/GenBank/DDBJ whole genome shotgun (WGS) entry which is preliminary data.</text>
</comment>
<gene>
    <name evidence="2" type="ORF">KCG44_09115</name>
</gene>
<feature type="signal peptide" evidence="1">
    <location>
        <begin position="1"/>
        <end position="24"/>
    </location>
</feature>
<feature type="chain" id="PRO_5046510927" description="Alkaline proteinase inhibitor/ Outer membrane lipoprotein Omp19 domain-containing protein" evidence="1">
    <location>
        <begin position="25"/>
        <end position="154"/>
    </location>
</feature>
<dbReference type="RefSeq" id="WP_218445781.1">
    <property type="nucleotide sequence ID" value="NZ_JAGSPA010000003.1"/>
</dbReference>